<dbReference type="Gene3D" id="1.10.418.10">
    <property type="entry name" value="Calponin-like domain"/>
    <property type="match status" value="1"/>
</dbReference>
<reference evidence="4" key="3">
    <citation type="submission" date="2025-09" db="UniProtKB">
        <authorList>
            <consortium name="Ensembl"/>
        </authorList>
    </citation>
    <scope>IDENTIFICATION</scope>
</reference>
<feature type="domain" description="Calponin-homology (CH)" evidence="3">
    <location>
        <begin position="1"/>
        <end position="91"/>
    </location>
</feature>
<evidence type="ECO:0000256" key="2">
    <source>
        <dbReference type="SAM" id="MobiDB-lite"/>
    </source>
</evidence>
<dbReference type="PANTHER" id="PTHR14919:SF0">
    <property type="entry name" value="SPERM FLAGELLAR PROTEIN 2"/>
    <property type="match status" value="1"/>
</dbReference>
<dbReference type="InterPro" id="IPR054517">
    <property type="entry name" value="SPEF2_D5"/>
</dbReference>
<protein>
    <submittedName>
        <fullName evidence="4">Sperm flagellar 2</fullName>
    </submittedName>
</protein>
<dbReference type="PANTHER" id="PTHR14919">
    <property type="entry name" value="KPL2-RELATED"/>
    <property type="match status" value="1"/>
</dbReference>
<dbReference type="InterPro" id="IPR010441">
    <property type="entry name" value="CH_2"/>
</dbReference>
<dbReference type="Proteomes" id="UP000694680">
    <property type="component" value="Chromosome 9"/>
</dbReference>
<dbReference type="GO" id="GO:0002177">
    <property type="term" value="C:manchette"/>
    <property type="evidence" value="ECO:0007669"/>
    <property type="project" value="TreeGrafter"/>
</dbReference>
<organism evidence="4 5">
    <name type="scientific">Gouania willdenowi</name>
    <name type="common">Blunt-snouted clingfish</name>
    <name type="synonym">Lepadogaster willdenowi</name>
    <dbReference type="NCBI Taxonomy" id="441366"/>
    <lineage>
        <taxon>Eukaryota</taxon>
        <taxon>Metazoa</taxon>
        <taxon>Chordata</taxon>
        <taxon>Craniata</taxon>
        <taxon>Vertebrata</taxon>
        <taxon>Euteleostomi</taxon>
        <taxon>Actinopterygii</taxon>
        <taxon>Neopterygii</taxon>
        <taxon>Teleostei</taxon>
        <taxon>Neoteleostei</taxon>
        <taxon>Acanthomorphata</taxon>
        <taxon>Ovalentaria</taxon>
        <taxon>Blenniimorphae</taxon>
        <taxon>Blenniiformes</taxon>
        <taxon>Gobiesocoidei</taxon>
        <taxon>Gobiesocidae</taxon>
        <taxon>Gobiesocinae</taxon>
        <taxon>Gouania</taxon>
    </lineage>
</organism>
<name>A0A8C5HAY3_GOUWI</name>
<dbReference type="GO" id="GO:0007288">
    <property type="term" value="P:sperm axoneme assembly"/>
    <property type="evidence" value="ECO:0007669"/>
    <property type="project" value="TreeGrafter"/>
</dbReference>
<proteinExistence type="predicted"/>
<feature type="region of interest" description="Disordered" evidence="2">
    <location>
        <begin position="599"/>
        <end position="619"/>
    </location>
</feature>
<dbReference type="Pfam" id="PF24082">
    <property type="entry name" value="SPEF2_C"/>
    <property type="match status" value="1"/>
</dbReference>
<reference evidence="4" key="1">
    <citation type="submission" date="2020-06" db="EMBL/GenBank/DDBJ databases">
        <authorList>
            <consortium name="Wellcome Sanger Institute Data Sharing"/>
        </authorList>
    </citation>
    <scope>NUCLEOTIDE SEQUENCE [LARGE SCALE GENOMIC DNA]</scope>
</reference>
<dbReference type="Ensembl" id="ENSGWIT00000045006.1">
    <property type="protein sequence ID" value="ENSGWIP00000041435.1"/>
    <property type="gene ID" value="ENSGWIG00000020876.1"/>
</dbReference>
<dbReference type="Pfam" id="PF06294">
    <property type="entry name" value="CH_2"/>
    <property type="match status" value="1"/>
</dbReference>
<keyword evidence="1" id="KW-0175">Coiled coil</keyword>
<accession>A0A8C5HAY3</accession>
<dbReference type="SUPFAM" id="SSF52540">
    <property type="entry name" value="P-loop containing nucleoside triphosphate hydrolases"/>
    <property type="match status" value="1"/>
</dbReference>
<dbReference type="InterPro" id="IPR036872">
    <property type="entry name" value="CH_dom_sf"/>
</dbReference>
<reference evidence="4" key="2">
    <citation type="submission" date="2025-08" db="UniProtKB">
        <authorList>
            <consortium name="Ensembl"/>
        </authorList>
    </citation>
    <scope>IDENTIFICATION</scope>
</reference>
<evidence type="ECO:0000259" key="3">
    <source>
        <dbReference type="PROSITE" id="PS50021"/>
    </source>
</evidence>
<feature type="coiled-coil region" evidence="1">
    <location>
        <begin position="233"/>
        <end position="277"/>
    </location>
</feature>
<dbReference type="InterPro" id="IPR056199">
    <property type="entry name" value="SPEF2_C"/>
</dbReference>
<evidence type="ECO:0000256" key="1">
    <source>
        <dbReference type="SAM" id="Coils"/>
    </source>
</evidence>
<dbReference type="PROSITE" id="PS50021">
    <property type="entry name" value="CH"/>
    <property type="match status" value="1"/>
</dbReference>
<dbReference type="InterPro" id="IPR001715">
    <property type="entry name" value="CH_dom"/>
</dbReference>
<keyword evidence="5" id="KW-1185">Reference proteome</keyword>
<dbReference type="Pfam" id="PF00406">
    <property type="entry name" value="ADK"/>
    <property type="match status" value="1"/>
</dbReference>
<dbReference type="GO" id="GO:0097225">
    <property type="term" value="C:sperm midpiece"/>
    <property type="evidence" value="ECO:0007669"/>
    <property type="project" value="TreeGrafter"/>
</dbReference>
<dbReference type="Gene3D" id="3.40.50.300">
    <property type="entry name" value="P-loop containing nucleotide triphosphate hydrolases"/>
    <property type="match status" value="1"/>
</dbReference>
<evidence type="ECO:0000313" key="5">
    <source>
        <dbReference type="Proteomes" id="UP000694680"/>
    </source>
</evidence>
<dbReference type="Pfam" id="PF22946">
    <property type="entry name" value="SPEF2_D5"/>
    <property type="match status" value="1"/>
</dbReference>
<dbReference type="InterPro" id="IPR027417">
    <property type="entry name" value="P-loop_NTPase"/>
</dbReference>
<evidence type="ECO:0000313" key="4">
    <source>
        <dbReference type="Ensembl" id="ENSGWIP00000041435.1"/>
    </source>
</evidence>
<dbReference type="GO" id="GO:0005737">
    <property type="term" value="C:cytoplasm"/>
    <property type="evidence" value="ECO:0007669"/>
    <property type="project" value="UniProtKB-ARBA"/>
</dbReference>
<dbReference type="InterPro" id="IPR052634">
    <property type="entry name" value="Sperm_flagellar-bone_growth"/>
</dbReference>
<sequence>MLIFTEPKTFAKDFSSGYLIGEVLHKYNLQSDFSLFMKKDTAVSKLNNFTRLEPTLRLLRISFDTITAQDLMEEKPGVASRLLYQLYTSLEKNKKAEVSTTMMEIMQPATSAGQFKKEHEIFSERLHQVVKCDAELKLQKISQHYEEKGSNFHTNVFLHDLHLLSSSGQPFPPDYHPGGSRKGVEVSGGEKKVMLQSNTKYIQEIRQRLEENAVASDQRDKRLNSFLMEQLKARDAQEEARREEQLIARLTRQTRQEQRLAAQLLQLRKQKDVIRENRLLREQQYQQRRERDFQEALDREAALAQQARLEREDDIRMQLELCKRMAAERAQSRRTKHSNICADILEQILDLTTKIGEYWLINQNLIPEKQMREWKELLFNGLPLYEPVKGHQPEFLTSLDPVEKEKQEILNNQDYDDYTNLTGDWAWPEEAGEAKSSPLNNDILGHVIQRLRTNQHQSSLEEHLPSFPPFTIKACVLSKYCAGKMAFLPTITEGMELNILSADMLVNEALNAYKEEQLSQILPSSVLSSRAMKGALAEKELSEGNTISNELLVEIITEAIRELPAHSGWILDGFPLDITQAQLLEKALCGSVEEEKEDKIQRTNLAVDSNPPEPPPPSAPALDLALLLDFSDEQMVSHALSSNNSFTYNTEVKETSKRSADASDEDWQLSTFVFHRMSDLNFPFRIIAFQDAWPELEEWFGHKQNILVRVEVDVVDEEFYSKVKSVLQQVMEKRQKGNNTRSVLGNYETVMERLRYQRTVFDHHNYIISERFKHILGRPDSRQELVSQMQKDFNNVPDDMRDDEENKTELHLRLDELRERLWDICDKRKEEDEQERATIMSDGWLEEQVSVVINLHSLLMQVITSFFIIFSAKNRLNARGVHCHESDDMIHGLHVTIRYDVITLYCNINNYKFPQYNGFKWVSNIIIFPSVPPGVQSPTPSISQEVNDKIQQEHTAALQHEGVYTLFPNTHHIFKFYMCNSKSKYLSVYFLESAAKVRIALVKGHGLVMVRSLQSGVDECFGSMEKMLQEGYLTEMKSIDKLSEVVRHNIEAGTKLQNELVLGSCDFYLNGDHRLFESPPPPLRPPASEKPTGSTLTVVQLESLNQQLRIMAPSGSSTSHKGTNPTIEQWIEINERQVEFIDIVFLLTDDHEMVDWRRFLLSAALPWPPSSLSQLLEVLEKYKALDTSGSSYITEQQYAQIELWFSGDCNLVVPDDPSEPLPYDRLSNLCRFFFQLFADHEATPPKLNYMHMLLYFAADSNPRTGFIRALSLVLGQHLKDSSSSSPPSYLVKVSEITRALICGHPRKTMAQ</sequence>